<protein>
    <submittedName>
        <fullName evidence="4">Uncharacterized protein</fullName>
    </submittedName>
</protein>
<dbReference type="Gene3D" id="1.25.40.20">
    <property type="entry name" value="Ankyrin repeat-containing domain"/>
    <property type="match status" value="1"/>
</dbReference>
<evidence type="ECO:0000256" key="3">
    <source>
        <dbReference type="SAM" id="SignalP"/>
    </source>
</evidence>
<proteinExistence type="predicted"/>
<reference evidence="4 5" key="1">
    <citation type="submission" date="2018-08" db="EMBL/GenBank/DDBJ databases">
        <title>Hydrogenophaga sp. LA-38 isolated from sludge.</title>
        <authorList>
            <person name="Im W.-T."/>
        </authorList>
    </citation>
    <scope>NUCLEOTIDE SEQUENCE [LARGE SCALE GENOMIC DNA]</scope>
    <source>
        <strain evidence="4 5">LA-38</strain>
    </source>
</reference>
<evidence type="ECO:0000313" key="4">
    <source>
        <dbReference type="EMBL" id="RFP79165.1"/>
    </source>
</evidence>
<dbReference type="PROSITE" id="PS51257">
    <property type="entry name" value="PROKAR_LIPOPROTEIN"/>
    <property type="match status" value="1"/>
</dbReference>
<feature type="signal peptide" evidence="3">
    <location>
        <begin position="1"/>
        <end position="17"/>
    </location>
</feature>
<evidence type="ECO:0000313" key="5">
    <source>
        <dbReference type="Proteomes" id="UP000261931"/>
    </source>
</evidence>
<dbReference type="SUPFAM" id="SSF48403">
    <property type="entry name" value="Ankyrin repeat"/>
    <property type="match status" value="1"/>
</dbReference>
<comment type="caution">
    <text evidence="4">The sequence shown here is derived from an EMBL/GenBank/DDBJ whole genome shotgun (WGS) entry which is preliminary data.</text>
</comment>
<feature type="chain" id="PRO_5016671183" evidence="3">
    <location>
        <begin position="18"/>
        <end position="510"/>
    </location>
</feature>
<accession>A0A372EJW0</accession>
<dbReference type="InterPro" id="IPR002110">
    <property type="entry name" value="Ankyrin_rpt"/>
</dbReference>
<feature type="compositionally biased region" description="Polar residues" evidence="2">
    <location>
        <begin position="340"/>
        <end position="350"/>
    </location>
</feature>
<name>A0A372EJW0_9BURK</name>
<keyword evidence="5" id="KW-1185">Reference proteome</keyword>
<organism evidence="4 5">
    <name type="scientific">Hydrogenophaga borbori</name>
    <dbReference type="NCBI Taxonomy" id="2294117"/>
    <lineage>
        <taxon>Bacteria</taxon>
        <taxon>Pseudomonadati</taxon>
        <taxon>Pseudomonadota</taxon>
        <taxon>Betaproteobacteria</taxon>
        <taxon>Burkholderiales</taxon>
        <taxon>Comamonadaceae</taxon>
        <taxon>Hydrogenophaga</taxon>
    </lineage>
</organism>
<feature type="region of interest" description="Disordered" evidence="2">
    <location>
        <begin position="330"/>
        <end position="350"/>
    </location>
</feature>
<dbReference type="AlphaFoldDB" id="A0A372EJW0"/>
<feature type="repeat" description="ANK" evidence="1">
    <location>
        <begin position="298"/>
        <end position="334"/>
    </location>
</feature>
<keyword evidence="3" id="KW-0732">Signal</keyword>
<keyword evidence="1" id="KW-0040">ANK repeat</keyword>
<dbReference type="InterPro" id="IPR036770">
    <property type="entry name" value="Ankyrin_rpt-contain_sf"/>
</dbReference>
<gene>
    <name evidence="4" type="ORF">DY262_09265</name>
</gene>
<evidence type="ECO:0000256" key="2">
    <source>
        <dbReference type="SAM" id="MobiDB-lite"/>
    </source>
</evidence>
<sequence length="510" mass="54754">MRPLLTFTLLLATAWLAGCETTPTVNRDSLRALRSNTNDAQVIERLRTSDSADLRDNALAVGLWDQRLDLARAALAAGAGPRRVLPYQQLAQLRPAGDGPSPTRLADALFLPPPTLREDLSQRRVVPTHLFARNLAALNLLLEHGLKFADQDALDESLYAALIVGQDPALADRLVAMGARIRLRPRPLSEPLPRMIAAFAEPAMLQAALRLGLDPNARFSSDPDWRLSRTKDVPYYAYQVDYTMLHILGLRDTSPGNPARERDGAQAVASARLLVAAGADVNARATRVLSAGREFARHDTTPLHNAYLGQNGTVNQALIDYLLEAGADPTARNSAGELPQQMTGQSERTQQEYAQLLAQREQRQAQRTAASSESDSGFFGRAMAIAGLATVGGIAAGSGADPGQLARIVGGGVADVLSDGRAGGIAQAQQQTAPRAVAQAPTGPAFQTENHRFTCPSGVQGSVPLRYRTPQCRAAMIDFAQTYACNAVERFERVRQACQSACGAPTCEQR</sequence>
<evidence type="ECO:0000256" key="1">
    <source>
        <dbReference type="PROSITE-ProRule" id="PRU00023"/>
    </source>
</evidence>
<dbReference type="PROSITE" id="PS50088">
    <property type="entry name" value="ANK_REPEAT"/>
    <property type="match status" value="1"/>
</dbReference>
<dbReference type="EMBL" id="QVLS01000005">
    <property type="protein sequence ID" value="RFP79165.1"/>
    <property type="molecule type" value="Genomic_DNA"/>
</dbReference>
<dbReference type="RefSeq" id="WP_116958638.1">
    <property type="nucleotide sequence ID" value="NZ_QVLS01000005.1"/>
</dbReference>
<dbReference type="Proteomes" id="UP000261931">
    <property type="component" value="Unassembled WGS sequence"/>
</dbReference>